<dbReference type="InterPro" id="IPR002110">
    <property type="entry name" value="Ankyrin_rpt"/>
</dbReference>
<evidence type="ECO:0000256" key="2">
    <source>
        <dbReference type="ARBA" id="ARBA00023043"/>
    </source>
</evidence>
<sequence length="358" mass="42091">MKSNHIFYKLKNIKCESVFKNAYEHKLHYDDLGYIYISIEYLLDYLYYDLLCGLYYDLQEVFVPIYNPKLLIKKNNEVIWKHDIIKLGNVLKLDDKNTWIYLLEQGAFLNKVIKITSVIGNIDIVKDLIKRGANANDGIIGAIESGKVEALKLLIENGANLEPLMNYDSSKKKLEDFSHNEDYLVIACKKCYVDIVKYLLTQNIDLTYSNQCIKYSIKYSHYDLVKCLIENCPGILHNIDKYINLADKVYHDNNSSCIKDPDNVRVIKYLAKIKKHPNFEIDIILSKIKHECVKLQQYYTDLDKKLQIKRQISINNDFEHDNKLLQIIKKHNTNNRKKILNKLIREEISLKQKLNQFV</sequence>
<dbReference type="Pfam" id="PF12796">
    <property type="entry name" value="Ank_2"/>
    <property type="match status" value="1"/>
</dbReference>
<keyword evidence="1" id="KW-0677">Repeat</keyword>
<accession>L7Y453</accession>
<name>L7Y453_9VIRU</name>
<reference evidence="3 4" key="1">
    <citation type="journal article" date="2013" name="Clin. Infect. Dis.">
        <title>First isolation of Mimivirus in a patient with pneumonia.</title>
        <authorList>
            <person name="Saadi H."/>
            <person name="Pagnier I."/>
            <person name="Colson P."/>
            <person name="Cherif J.K."/>
            <person name="Beji M."/>
            <person name="Boughalmi M."/>
            <person name="Azza S."/>
            <person name="Armstrong N."/>
            <person name="Robert C."/>
            <person name="Fournous G."/>
            <person name="La Scola B."/>
            <person name="Raoult D."/>
        </authorList>
    </citation>
    <scope>NUCLEOTIDE SEQUENCE [LARGE SCALE GENOMIC DNA]</scope>
    <source>
        <strain evidence="3">LBA111</strain>
    </source>
</reference>
<gene>
    <name evidence="3" type="ORF">LBA_00994</name>
</gene>
<evidence type="ECO:0000256" key="1">
    <source>
        <dbReference type="ARBA" id="ARBA00022737"/>
    </source>
</evidence>
<evidence type="ECO:0000313" key="3">
    <source>
        <dbReference type="EMBL" id="AGD92912.1"/>
    </source>
</evidence>
<dbReference type="SUPFAM" id="SSF48403">
    <property type="entry name" value="Ankyrin repeat"/>
    <property type="match status" value="1"/>
</dbReference>
<proteinExistence type="predicted"/>
<protein>
    <submittedName>
        <fullName evidence="3">Putative ankyrin repeat protein</fullName>
    </submittedName>
</protein>
<dbReference type="PANTHER" id="PTHR24126">
    <property type="entry name" value="ANKYRIN REPEAT, PH AND SEC7 DOMAIN CONTAINING PROTEIN SECG-RELATED"/>
    <property type="match status" value="1"/>
</dbReference>
<dbReference type="PANTHER" id="PTHR24126:SF14">
    <property type="entry name" value="ANK_REP_REGION DOMAIN-CONTAINING PROTEIN"/>
    <property type="match status" value="1"/>
</dbReference>
<organism evidence="3 4">
    <name type="scientific">Megavirus lba</name>
    <dbReference type="NCBI Taxonomy" id="1235314"/>
    <lineage>
        <taxon>Viruses</taxon>
        <taxon>Varidnaviria</taxon>
        <taxon>Bamfordvirae</taxon>
        <taxon>Nucleocytoviricota</taxon>
        <taxon>Megaviricetes</taxon>
        <taxon>Imitervirales</taxon>
        <taxon>Mimiviridae</taxon>
        <taxon>Megamimivirinae</taxon>
        <taxon>Megavirus</taxon>
        <taxon>Megavirus chilense</taxon>
    </lineage>
</organism>
<dbReference type="Proteomes" id="UP000236749">
    <property type="component" value="Segment"/>
</dbReference>
<dbReference type="InterPro" id="IPR036770">
    <property type="entry name" value="Ankyrin_rpt-contain_sf"/>
</dbReference>
<dbReference type="Gene3D" id="1.25.40.20">
    <property type="entry name" value="Ankyrin repeat-containing domain"/>
    <property type="match status" value="1"/>
</dbReference>
<dbReference type="EMBL" id="JX885207">
    <property type="protein sequence ID" value="AGD92912.1"/>
    <property type="molecule type" value="Genomic_DNA"/>
</dbReference>
<keyword evidence="2" id="KW-0040">ANK repeat</keyword>
<evidence type="ECO:0000313" key="4">
    <source>
        <dbReference type="Proteomes" id="UP000236749"/>
    </source>
</evidence>